<dbReference type="AlphaFoldDB" id="A0A840V0L6"/>
<feature type="chain" id="PRO_5032672897" description="DUF5666 domain-containing protein" evidence="1">
    <location>
        <begin position="19"/>
        <end position="192"/>
    </location>
</feature>
<feature type="domain" description="DUF5666" evidence="2">
    <location>
        <begin position="50"/>
        <end position="109"/>
    </location>
</feature>
<dbReference type="Pfam" id="PF18914">
    <property type="entry name" value="DUF5666"/>
    <property type="match status" value="2"/>
</dbReference>
<evidence type="ECO:0000313" key="4">
    <source>
        <dbReference type="Proteomes" id="UP000539642"/>
    </source>
</evidence>
<feature type="domain" description="DUF5666" evidence="2">
    <location>
        <begin position="127"/>
        <end position="186"/>
    </location>
</feature>
<reference evidence="3 4" key="1">
    <citation type="submission" date="2020-08" db="EMBL/GenBank/DDBJ databases">
        <title>Genomic Encyclopedia of Type Strains, Phase IV (KMG-IV): sequencing the most valuable type-strain genomes for metagenomic binning, comparative biology and taxonomic classification.</title>
        <authorList>
            <person name="Goeker M."/>
        </authorList>
    </citation>
    <scope>NUCLEOTIDE SEQUENCE [LARGE SCALE GENOMIC DNA]</scope>
    <source>
        <strain evidence="3 4">DSM 28570</strain>
    </source>
</reference>
<evidence type="ECO:0000313" key="3">
    <source>
        <dbReference type="EMBL" id="MBB5348418.1"/>
    </source>
</evidence>
<accession>A0A840V0L6</accession>
<dbReference type="RefSeq" id="WP_183351137.1">
    <property type="nucleotide sequence ID" value="NZ_JACHEO010000011.1"/>
</dbReference>
<evidence type="ECO:0000256" key="1">
    <source>
        <dbReference type="SAM" id="SignalP"/>
    </source>
</evidence>
<dbReference type="EMBL" id="JACHEO010000011">
    <property type="protein sequence ID" value="MBB5348418.1"/>
    <property type="molecule type" value="Genomic_DNA"/>
</dbReference>
<keyword evidence="4" id="KW-1185">Reference proteome</keyword>
<dbReference type="PROSITE" id="PS51257">
    <property type="entry name" value="PROKAR_LIPOPROTEIN"/>
    <property type="match status" value="1"/>
</dbReference>
<dbReference type="Proteomes" id="UP000539642">
    <property type="component" value="Unassembled WGS sequence"/>
</dbReference>
<feature type="signal peptide" evidence="1">
    <location>
        <begin position="1"/>
        <end position="18"/>
    </location>
</feature>
<dbReference type="InterPro" id="IPR043724">
    <property type="entry name" value="DUF5666"/>
</dbReference>
<proteinExistence type="predicted"/>
<comment type="caution">
    <text evidence="3">The sequence shown here is derived from an EMBL/GenBank/DDBJ whole genome shotgun (WGS) entry which is preliminary data.</text>
</comment>
<name>A0A840V0L6_9BACT</name>
<gene>
    <name evidence="3" type="ORF">HNQ81_002153</name>
</gene>
<evidence type="ECO:0000259" key="2">
    <source>
        <dbReference type="Pfam" id="PF18914"/>
    </source>
</evidence>
<sequence>MKTLMMTLVMGLVLGCMAWPVFSSEDDCENGRRIVDGERDSAGYRSKIYGTVEKLPETGLAGIWIVNGREFVVTERTRLEQKHGLIEPGAYVEIKGIKLDNTFTADKIEVKRAKAGAFYGATEQKITGKVEKIPKGTLGTWVIGDKEVLVLKDTVLQEKNGKATLGSLVEVVGIKSGETFKAGRIETQQAIK</sequence>
<organism evidence="3 4">
    <name type="scientific">Desulfoprunum benzoelyticum</name>
    <dbReference type="NCBI Taxonomy" id="1506996"/>
    <lineage>
        <taxon>Bacteria</taxon>
        <taxon>Pseudomonadati</taxon>
        <taxon>Thermodesulfobacteriota</taxon>
        <taxon>Desulfobulbia</taxon>
        <taxon>Desulfobulbales</taxon>
        <taxon>Desulfobulbaceae</taxon>
        <taxon>Desulfoprunum</taxon>
    </lineage>
</organism>
<protein>
    <recommendedName>
        <fullName evidence="2">DUF5666 domain-containing protein</fullName>
    </recommendedName>
</protein>
<keyword evidence="1" id="KW-0732">Signal</keyword>